<evidence type="ECO:0000313" key="2">
    <source>
        <dbReference type="Proteomes" id="UP000724874"/>
    </source>
</evidence>
<dbReference type="OrthoDB" id="3205788at2759"/>
<evidence type="ECO:0000313" key="1">
    <source>
        <dbReference type="EMBL" id="KAF8879894.1"/>
    </source>
</evidence>
<protein>
    <submittedName>
        <fullName evidence="1">Uncharacterized protein</fullName>
    </submittedName>
</protein>
<reference evidence="1" key="1">
    <citation type="submission" date="2020-11" db="EMBL/GenBank/DDBJ databases">
        <authorList>
            <consortium name="DOE Joint Genome Institute"/>
            <person name="Ahrendt S."/>
            <person name="Riley R."/>
            <person name="Andreopoulos W."/>
            <person name="LaButti K."/>
            <person name="Pangilinan J."/>
            <person name="Ruiz-duenas F.J."/>
            <person name="Barrasa J.M."/>
            <person name="Sanchez-Garcia M."/>
            <person name="Camarero S."/>
            <person name="Miyauchi S."/>
            <person name="Serrano A."/>
            <person name="Linde D."/>
            <person name="Babiker R."/>
            <person name="Drula E."/>
            <person name="Ayuso-Fernandez I."/>
            <person name="Pacheco R."/>
            <person name="Padilla G."/>
            <person name="Ferreira P."/>
            <person name="Barriuso J."/>
            <person name="Kellner H."/>
            <person name="Castanera R."/>
            <person name="Alfaro M."/>
            <person name="Ramirez L."/>
            <person name="Pisabarro A.G."/>
            <person name="Kuo A."/>
            <person name="Tritt A."/>
            <person name="Lipzen A."/>
            <person name="He G."/>
            <person name="Yan M."/>
            <person name="Ng V."/>
            <person name="Cullen D."/>
            <person name="Martin F."/>
            <person name="Rosso M.-N."/>
            <person name="Henrissat B."/>
            <person name="Hibbett D."/>
            <person name="Martinez A.T."/>
            <person name="Grigoriev I.V."/>
        </authorList>
    </citation>
    <scope>NUCLEOTIDE SEQUENCE</scope>
    <source>
        <strain evidence="1">AH 44721</strain>
    </source>
</reference>
<name>A0A9P5NF64_GYMJU</name>
<feature type="non-terminal residue" evidence="1">
    <location>
        <position position="1"/>
    </location>
</feature>
<dbReference type="EMBL" id="JADNYJ010000145">
    <property type="protein sequence ID" value="KAF8879894.1"/>
    <property type="molecule type" value="Genomic_DNA"/>
</dbReference>
<proteinExistence type="predicted"/>
<dbReference type="Proteomes" id="UP000724874">
    <property type="component" value="Unassembled WGS sequence"/>
</dbReference>
<comment type="caution">
    <text evidence="1">The sequence shown here is derived from an EMBL/GenBank/DDBJ whole genome shotgun (WGS) entry which is preliminary data.</text>
</comment>
<accession>A0A9P5NF64</accession>
<keyword evidence="2" id="KW-1185">Reference proteome</keyword>
<gene>
    <name evidence="1" type="ORF">CPB84DRAFT_1687811</name>
</gene>
<sequence length="100" mass="12108">FVYNGEVQATLFKKWVCEVRFWVEQGRLKESKGINLAGKYLGRRAYRFFEHDVISKWKDFNLTEFFSELFDYVFPVDFCMQQHDKFDTCKQDNHTAIDFL</sequence>
<dbReference type="AlphaFoldDB" id="A0A9P5NF64"/>
<organism evidence="1 2">
    <name type="scientific">Gymnopilus junonius</name>
    <name type="common">Spectacular rustgill mushroom</name>
    <name type="synonym">Gymnopilus spectabilis subsp. junonius</name>
    <dbReference type="NCBI Taxonomy" id="109634"/>
    <lineage>
        <taxon>Eukaryota</taxon>
        <taxon>Fungi</taxon>
        <taxon>Dikarya</taxon>
        <taxon>Basidiomycota</taxon>
        <taxon>Agaricomycotina</taxon>
        <taxon>Agaricomycetes</taxon>
        <taxon>Agaricomycetidae</taxon>
        <taxon>Agaricales</taxon>
        <taxon>Agaricineae</taxon>
        <taxon>Hymenogastraceae</taxon>
        <taxon>Gymnopilus</taxon>
    </lineage>
</organism>